<feature type="transmembrane region" description="Helical" evidence="12">
    <location>
        <begin position="415"/>
        <end position="436"/>
    </location>
</feature>
<dbReference type="OrthoDB" id="6132759at2759"/>
<evidence type="ECO:0000256" key="11">
    <source>
        <dbReference type="RuleBase" id="RU362091"/>
    </source>
</evidence>
<dbReference type="PANTHER" id="PTHR42985">
    <property type="entry name" value="SODIUM-COUPLED MONOCARBOXYLATE TRANSPORTER"/>
    <property type="match status" value="1"/>
</dbReference>
<keyword evidence="5 12" id="KW-0812">Transmembrane</keyword>
<keyword evidence="3" id="KW-0813">Transport</keyword>
<sequence length="581" mass="63964">MSEKTFLSENSLNYFSVLDYGIFIILVLLSAFIGIYFGFISKKKQNNTSEYLLGSKQMGFLPIAASLIASHISASTLLALPAEIYTNGCEYILSIFSAIITGFALIYIFLPVFYGLQLTSAFQYLELRFNRNVRLCASVIFSMSGIIFMPVVIYVPALALSQVTDWNLHLITMSTSILCIFYTTIGGLKAVVWSDTLQLILMIGGIVSVMFLGINVMNGLGNIFDIADKGGRLIFFNMDPSPFVRTSFWTYFIGLSFGWTAKLGVSQCCVQRFLAVPNMNVAKKAVYVFVVGYSFIKISCVIVGITIYSKYASCDPMISKKIEKIDQILPLFVMEVATKIPGLPGLFIAGVFSASLSSMSSSLNTIAGAIYEDFIRHNYPNATEKRASDVMKILVLVIGAIVIALVFVVEQMGQIFRVCFAINGLSAGALFGIFSAGMFSRTINTKGVLAGALSSISILLIIIVGSFTLQKPPSLPISTSGCDFPYNNTIIPTTVQTNTTQDVFIIFKLSFMYYILLGTIILFLVAIPVSHLTGKCEPFDEKLLTPILRRNIKNTPESNGVNNNNTKEKDYELKIQENRLL</sequence>
<keyword evidence="10" id="KW-0739">Sodium transport</keyword>
<feature type="transmembrane region" description="Helical" evidence="12">
    <location>
        <begin position="448"/>
        <end position="469"/>
    </location>
</feature>
<keyword evidence="4" id="KW-1003">Cell membrane</keyword>
<keyword evidence="9 12" id="KW-0472">Membrane</keyword>
<feature type="transmembrane region" description="Helical" evidence="12">
    <location>
        <begin position="390"/>
        <end position="409"/>
    </location>
</feature>
<feature type="transmembrane region" description="Helical" evidence="12">
    <location>
        <begin position="248"/>
        <end position="265"/>
    </location>
</feature>
<evidence type="ECO:0000256" key="8">
    <source>
        <dbReference type="ARBA" id="ARBA00023065"/>
    </source>
</evidence>
<evidence type="ECO:0000256" key="2">
    <source>
        <dbReference type="ARBA" id="ARBA00006434"/>
    </source>
</evidence>
<accession>A0A9J6BYU5</accession>
<feature type="transmembrane region" description="Helical" evidence="12">
    <location>
        <begin position="20"/>
        <end position="39"/>
    </location>
</feature>
<keyword evidence="14" id="KW-1185">Reference proteome</keyword>
<dbReference type="PROSITE" id="PS50283">
    <property type="entry name" value="NA_SOLUT_SYMP_3"/>
    <property type="match status" value="1"/>
</dbReference>
<dbReference type="Proteomes" id="UP001107558">
    <property type="component" value="Chromosome 2"/>
</dbReference>
<evidence type="ECO:0000313" key="14">
    <source>
        <dbReference type="Proteomes" id="UP001107558"/>
    </source>
</evidence>
<dbReference type="NCBIfam" id="TIGR00813">
    <property type="entry name" value="sss"/>
    <property type="match status" value="1"/>
</dbReference>
<feature type="transmembrane region" description="Helical" evidence="12">
    <location>
        <begin position="92"/>
        <end position="114"/>
    </location>
</feature>
<dbReference type="Gene3D" id="1.20.1730.10">
    <property type="entry name" value="Sodium/glucose cotransporter"/>
    <property type="match status" value="1"/>
</dbReference>
<proteinExistence type="inferred from homology"/>
<name>A0A9J6BYU5_POLVA</name>
<organism evidence="13 14">
    <name type="scientific">Polypedilum vanderplanki</name>
    <name type="common">Sleeping chironomid midge</name>
    <dbReference type="NCBI Taxonomy" id="319348"/>
    <lineage>
        <taxon>Eukaryota</taxon>
        <taxon>Metazoa</taxon>
        <taxon>Ecdysozoa</taxon>
        <taxon>Arthropoda</taxon>
        <taxon>Hexapoda</taxon>
        <taxon>Insecta</taxon>
        <taxon>Pterygota</taxon>
        <taxon>Neoptera</taxon>
        <taxon>Endopterygota</taxon>
        <taxon>Diptera</taxon>
        <taxon>Nematocera</taxon>
        <taxon>Chironomoidea</taxon>
        <taxon>Chironomidae</taxon>
        <taxon>Chironominae</taxon>
        <taxon>Polypedilum</taxon>
        <taxon>Polypedilum</taxon>
    </lineage>
</organism>
<evidence type="ECO:0000256" key="5">
    <source>
        <dbReference type="ARBA" id="ARBA00022692"/>
    </source>
</evidence>
<evidence type="ECO:0000313" key="13">
    <source>
        <dbReference type="EMBL" id="KAG5675068.1"/>
    </source>
</evidence>
<keyword evidence="6 12" id="KW-1133">Transmembrane helix</keyword>
<feature type="transmembrane region" description="Helical" evidence="12">
    <location>
        <begin position="511"/>
        <end position="532"/>
    </location>
</feature>
<evidence type="ECO:0000256" key="10">
    <source>
        <dbReference type="ARBA" id="ARBA00023201"/>
    </source>
</evidence>
<evidence type="ECO:0000256" key="3">
    <source>
        <dbReference type="ARBA" id="ARBA00022448"/>
    </source>
</evidence>
<feature type="transmembrane region" description="Helical" evidence="12">
    <location>
        <begin position="166"/>
        <end position="185"/>
    </location>
</feature>
<evidence type="ECO:0000256" key="4">
    <source>
        <dbReference type="ARBA" id="ARBA00022475"/>
    </source>
</evidence>
<dbReference type="InterPro" id="IPR051163">
    <property type="entry name" value="Sodium:Solute_Symporter_SSF"/>
</dbReference>
<dbReference type="GO" id="GO:0005886">
    <property type="term" value="C:plasma membrane"/>
    <property type="evidence" value="ECO:0007669"/>
    <property type="project" value="UniProtKB-SubCell"/>
</dbReference>
<dbReference type="GO" id="GO:0006814">
    <property type="term" value="P:sodium ion transport"/>
    <property type="evidence" value="ECO:0007669"/>
    <property type="project" value="UniProtKB-KW"/>
</dbReference>
<evidence type="ECO:0008006" key="15">
    <source>
        <dbReference type="Google" id="ProtNLM"/>
    </source>
</evidence>
<comment type="similarity">
    <text evidence="2 11">Belongs to the sodium:solute symporter (SSF) (TC 2.A.21) family.</text>
</comment>
<dbReference type="CDD" id="cd11492">
    <property type="entry name" value="SLC5sbd_NIS-SMVT"/>
    <property type="match status" value="1"/>
</dbReference>
<reference evidence="13" key="1">
    <citation type="submission" date="2021-03" db="EMBL/GenBank/DDBJ databases">
        <title>Chromosome level genome of the anhydrobiotic midge Polypedilum vanderplanki.</title>
        <authorList>
            <person name="Yoshida Y."/>
            <person name="Kikawada T."/>
            <person name="Gusev O."/>
        </authorList>
    </citation>
    <scope>NUCLEOTIDE SEQUENCE</scope>
    <source>
        <strain evidence="13">NIAS01</strain>
        <tissue evidence="13">Whole body or cell culture</tissue>
    </source>
</reference>
<dbReference type="PANTHER" id="PTHR42985:SF21">
    <property type="entry name" value="SODIUM-DEPENDENT MULTIVITAMIN TRANSPORTER-LIKE PROTEIN"/>
    <property type="match status" value="1"/>
</dbReference>
<evidence type="ECO:0000256" key="1">
    <source>
        <dbReference type="ARBA" id="ARBA00004651"/>
    </source>
</evidence>
<keyword evidence="8" id="KW-0406">Ion transport</keyword>
<dbReference type="AlphaFoldDB" id="A0A9J6BYU5"/>
<feature type="transmembrane region" description="Helical" evidence="12">
    <location>
        <begin position="135"/>
        <end position="160"/>
    </location>
</feature>
<dbReference type="GO" id="GO:0015293">
    <property type="term" value="F:symporter activity"/>
    <property type="evidence" value="ECO:0007669"/>
    <property type="project" value="TreeGrafter"/>
</dbReference>
<feature type="transmembrane region" description="Helical" evidence="12">
    <location>
        <begin position="60"/>
        <end position="80"/>
    </location>
</feature>
<feature type="transmembrane region" description="Helical" evidence="12">
    <location>
        <begin position="197"/>
        <end position="217"/>
    </location>
</feature>
<evidence type="ECO:0000256" key="12">
    <source>
        <dbReference type="SAM" id="Phobius"/>
    </source>
</evidence>
<comment type="caution">
    <text evidence="13">The sequence shown here is derived from an EMBL/GenBank/DDBJ whole genome shotgun (WGS) entry which is preliminary data.</text>
</comment>
<keyword evidence="7" id="KW-0915">Sodium</keyword>
<dbReference type="EMBL" id="JADBJN010000002">
    <property type="protein sequence ID" value="KAG5675068.1"/>
    <property type="molecule type" value="Genomic_DNA"/>
</dbReference>
<evidence type="ECO:0000256" key="9">
    <source>
        <dbReference type="ARBA" id="ARBA00023136"/>
    </source>
</evidence>
<evidence type="ECO:0000256" key="7">
    <source>
        <dbReference type="ARBA" id="ARBA00023053"/>
    </source>
</evidence>
<dbReference type="InterPro" id="IPR038377">
    <property type="entry name" value="Na/Glc_symporter_sf"/>
</dbReference>
<evidence type="ECO:0000256" key="6">
    <source>
        <dbReference type="ARBA" id="ARBA00022989"/>
    </source>
</evidence>
<dbReference type="InterPro" id="IPR001734">
    <property type="entry name" value="Na/solute_symporter"/>
</dbReference>
<feature type="transmembrane region" description="Helical" evidence="12">
    <location>
        <begin position="286"/>
        <end position="308"/>
    </location>
</feature>
<dbReference type="Pfam" id="PF00474">
    <property type="entry name" value="SSF"/>
    <property type="match status" value="1"/>
</dbReference>
<protein>
    <recommendedName>
        <fullName evidence="15">Sodium/solute symporter</fullName>
    </recommendedName>
</protein>
<gene>
    <name evidence="13" type="ORF">PVAND_005005</name>
</gene>
<comment type="subcellular location">
    <subcellularLocation>
        <location evidence="1">Cell membrane</location>
        <topology evidence="1">Multi-pass membrane protein</topology>
    </subcellularLocation>
</comment>